<dbReference type="KEGG" id="psua:FLK61_41410"/>
<dbReference type="EMBL" id="CP041372">
    <property type="protein sequence ID" value="QKS73052.1"/>
    <property type="molecule type" value="Genomic_DNA"/>
</dbReference>
<reference evidence="2" key="1">
    <citation type="submission" date="2019-07" db="EMBL/GenBank/DDBJ databases">
        <title>Bacillus alkalisoli sp. nov. isolated from saline soil.</title>
        <authorList>
            <person name="Sun J.-Q."/>
            <person name="Xu L."/>
        </authorList>
    </citation>
    <scope>NUCLEOTIDE SEQUENCE [LARGE SCALE GENOMIC DNA]</scope>
    <source>
        <strain evidence="2">M4U3P1</strain>
    </source>
</reference>
<sequence>MYKLLMIVFLSVLAGCSNNNSNGPTATDILENNPSADILQYEGQVFSNLTDRYQDQDMEKVELVAEVKKQTNDPSQFDDLSASTLERGTELYSTSRKGNVLLLIASTTEGDQYYRILLEG</sequence>
<keyword evidence="2" id="KW-1185">Reference proteome</keyword>
<dbReference type="PROSITE" id="PS51257">
    <property type="entry name" value="PROKAR_LIPOPROTEIN"/>
    <property type="match status" value="1"/>
</dbReference>
<protein>
    <submittedName>
        <fullName evidence="1">Uncharacterized protein</fullName>
    </submittedName>
</protein>
<name>A0A859FJT2_9BACI</name>
<dbReference type="AlphaFoldDB" id="A0A859FJT2"/>
<accession>A0A859FJT2</accession>
<gene>
    <name evidence="1" type="ORF">FLK61_41410</name>
</gene>
<organism evidence="1 2">
    <name type="scientific">Paenalkalicoccus suaedae</name>
    <dbReference type="NCBI Taxonomy" id="2592382"/>
    <lineage>
        <taxon>Bacteria</taxon>
        <taxon>Bacillati</taxon>
        <taxon>Bacillota</taxon>
        <taxon>Bacilli</taxon>
        <taxon>Bacillales</taxon>
        <taxon>Bacillaceae</taxon>
        <taxon>Paenalkalicoccus</taxon>
    </lineage>
</organism>
<dbReference type="Proteomes" id="UP000318138">
    <property type="component" value="Chromosome"/>
</dbReference>
<dbReference type="RefSeq" id="WP_176011018.1">
    <property type="nucleotide sequence ID" value="NZ_CP041372.2"/>
</dbReference>
<evidence type="ECO:0000313" key="2">
    <source>
        <dbReference type="Proteomes" id="UP000318138"/>
    </source>
</evidence>
<proteinExistence type="predicted"/>
<evidence type="ECO:0000313" key="1">
    <source>
        <dbReference type="EMBL" id="QKS73052.1"/>
    </source>
</evidence>